<dbReference type="InterPro" id="IPR048466">
    <property type="entry name" value="DNA_pol3_delta-like_C"/>
</dbReference>
<dbReference type="PANTHER" id="PTHR34388:SF1">
    <property type="entry name" value="DNA POLYMERASE III SUBUNIT DELTA"/>
    <property type="match status" value="1"/>
</dbReference>
<evidence type="ECO:0000256" key="4">
    <source>
        <dbReference type="ARBA" id="ARBA00022695"/>
    </source>
</evidence>
<evidence type="ECO:0000256" key="2">
    <source>
        <dbReference type="ARBA" id="ARBA00017703"/>
    </source>
</evidence>
<feature type="domain" description="DNA polymerase III delta N-terminal" evidence="9">
    <location>
        <begin position="4"/>
        <end position="113"/>
    </location>
</feature>
<dbReference type="AlphaFoldDB" id="A0A0F9ZHQ0"/>
<keyword evidence="6" id="KW-0239">DNA-directed DNA polymerase</keyword>
<keyword evidence="4 11" id="KW-0548">Nucleotidyltransferase</keyword>
<evidence type="ECO:0000256" key="7">
    <source>
        <dbReference type="ARBA" id="ARBA00034754"/>
    </source>
</evidence>
<dbReference type="SUPFAM" id="SSF48019">
    <property type="entry name" value="post-AAA+ oligomerization domain-like"/>
    <property type="match status" value="1"/>
</dbReference>
<evidence type="ECO:0000256" key="5">
    <source>
        <dbReference type="ARBA" id="ARBA00022705"/>
    </source>
</evidence>
<evidence type="ECO:0000313" key="11">
    <source>
        <dbReference type="EMBL" id="KKP43659.1"/>
    </source>
</evidence>
<dbReference type="EMBL" id="LBOV01000012">
    <property type="protein sequence ID" value="KKP43659.1"/>
    <property type="molecule type" value="Genomic_DNA"/>
</dbReference>
<comment type="caution">
    <text evidence="11">The sequence shown here is derived from an EMBL/GenBank/DDBJ whole genome shotgun (WGS) entry which is preliminary data.</text>
</comment>
<dbReference type="EC" id="2.7.7.7" evidence="1"/>
<accession>A0A0F9ZHQ0</accession>
<evidence type="ECO:0000259" key="9">
    <source>
        <dbReference type="Pfam" id="PF06144"/>
    </source>
</evidence>
<dbReference type="GO" id="GO:0003677">
    <property type="term" value="F:DNA binding"/>
    <property type="evidence" value="ECO:0007669"/>
    <property type="project" value="InterPro"/>
</dbReference>
<reference evidence="11 12" key="1">
    <citation type="journal article" date="2015" name="Nature">
        <title>rRNA introns, odd ribosomes, and small enigmatic genomes across a large radiation of phyla.</title>
        <authorList>
            <person name="Brown C.T."/>
            <person name="Hug L.A."/>
            <person name="Thomas B.C."/>
            <person name="Sharon I."/>
            <person name="Castelle C.J."/>
            <person name="Singh A."/>
            <person name="Wilkins M.J."/>
            <person name="Williams K.H."/>
            <person name="Banfield J.F."/>
        </authorList>
    </citation>
    <scope>NUCLEOTIDE SEQUENCE [LARGE SCALE GENOMIC DNA]</scope>
</reference>
<dbReference type="Gene3D" id="3.40.50.300">
    <property type="entry name" value="P-loop containing nucleotide triphosphate hydrolases"/>
    <property type="match status" value="1"/>
</dbReference>
<dbReference type="NCBIfam" id="TIGR01128">
    <property type="entry name" value="holA"/>
    <property type="match status" value="1"/>
</dbReference>
<comment type="catalytic activity">
    <reaction evidence="8">
        <text>DNA(n) + a 2'-deoxyribonucleoside 5'-triphosphate = DNA(n+1) + diphosphate</text>
        <dbReference type="Rhea" id="RHEA:22508"/>
        <dbReference type="Rhea" id="RHEA-COMP:17339"/>
        <dbReference type="Rhea" id="RHEA-COMP:17340"/>
        <dbReference type="ChEBI" id="CHEBI:33019"/>
        <dbReference type="ChEBI" id="CHEBI:61560"/>
        <dbReference type="ChEBI" id="CHEBI:173112"/>
        <dbReference type="EC" id="2.7.7.7"/>
    </reaction>
</comment>
<keyword evidence="5" id="KW-0235">DNA replication</keyword>
<evidence type="ECO:0000256" key="8">
    <source>
        <dbReference type="ARBA" id="ARBA00049244"/>
    </source>
</evidence>
<dbReference type="InterPro" id="IPR008921">
    <property type="entry name" value="DNA_pol3_clamp-load_cplx_C"/>
</dbReference>
<dbReference type="InterPro" id="IPR005790">
    <property type="entry name" value="DNA_polIII_delta"/>
</dbReference>
<dbReference type="Gene3D" id="1.20.272.10">
    <property type="match status" value="1"/>
</dbReference>
<evidence type="ECO:0000313" key="12">
    <source>
        <dbReference type="Proteomes" id="UP000034302"/>
    </source>
</evidence>
<comment type="similarity">
    <text evidence="7">Belongs to the DNA polymerase HolA subunit family.</text>
</comment>
<dbReference type="InterPro" id="IPR010372">
    <property type="entry name" value="DNA_pol3_delta_N"/>
</dbReference>
<keyword evidence="3 11" id="KW-0808">Transferase</keyword>
<evidence type="ECO:0000259" key="10">
    <source>
        <dbReference type="Pfam" id="PF21694"/>
    </source>
</evidence>
<protein>
    <recommendedName>
        <fullName evidence="2">DNA polymerase III subunit delta</fullName>
        <ecNumber evidence="1">2.7.7.7</ecNumber>
    </recommendedName>
</protein>
<sequence>MFKLYIGNDTYISLSHAKELVNQLRKETNSEYILIDGDKTDSSKISDILTSSSLFNSSRLIFLKRIYRNKDKEQLIPFLLEYLERNSTDNIIIWEDQKVSAVTKYVKYFKTKNLLEEYDKLNKRTFITWAKEIVKKNNIQLETDAINLLIQYSNFDTERFENNLRKLKLLGKELITSEDVREIAPDTLEEDIWKLLDEMNIQNGKPLKVLEKILNQKVDPNFIFSMIARNMKLITMTKHLTDKHTSFQQIASILKVPPFTVKPLLDASEKYSWEKIVNKYHKLCNLDYEIKTGRIEPKLGLTLFCTTT</sequence>
<dbReference type="GO" id="GO:0003887">
    <property type="term" value="F:DNA-directed DNA polymerase activity"/>
    <property type="evidence" value="ECO:0007669"/>
    <property type="project" value="UniProtKB-KW"/>
</dbReference>
<evidence type="ECO:0000256" key="3">
    <source>
        <dbReference type="ARBA" id="ARBA00022679"/>
    </source>
</evidence>
<dbReference type="Gene3D" id="1.10.8.60">
    <property type="match status" value="1"/>
</dbReference>
<dbReference type="Proteomes" id="UP000034302">
    <property type="component" value="Unassembled WGS sequence"/>
</dbReference>
<dbReference type="GO" id="GO:0006261">
    <property type="term" value="P:DNA-templated DNA replication"/>
    <property type="evidence" value="ECO:0007669"/>
    <property type="project" value="TreeGrafter"/>
</dbReference>
<evidence type="ECO:0000256" key="1">
    <source>
        <dbReference type="ARBA" id="ARBA00012417"/>
    </source>
</evidence>
<proteinExistence type="inferred from homology"/>
<dbReference type="Pfam" id="PF06144">
    <property type="entry name" value="DNA_pol3_delta"/>
    <property type="match status" value="1"/>
</dbReference>
<dbReference type="SUPFAM" id="SSF52540">
    <property type="entry name" value="P-loop containing nucleoside triphosphate hydrolases"/>
    <property type="match status" value="1"/>
</dbReference>
<dbReference type="GO" id="GO:0009360">
    <property type="term" value="C:DNA polymerase III complex"/>
    <property type="evidence" value="ECO:0007669"/>
    <property type="project" value="InterPro"/>
</dbReference>
<evidence type="ECO:0000256" key="6">
    <source>
        <dbReference type="ARBA" id="ARBA00022932"/>
    </source>
</evidence>
<name>A0A0F9ZHQ0_9BACT</name>
<organism evidence="11 12">
    <name type="scientific">candidate division WS6 bacterium GW2011_GWC1_33_20</name>
    <dbReference type="NCBI Taxonomy" id="1619089"/>
    <lineage>
        <taxon>Bacteria</taxon>
        <taxon>Candidatus Dojkabacteria</taxon>
    </lineage>
</organism>
<feature type="domain" description="DNA polymerase III delta subunit-like C-terminal" evidence="10">
    <location>
        <begin position="189"/>
        <end position="306"/>
    </location>
</feature>
<gene>
    <name evidence="11" type="primary">holA</name>
    <name evidence="11" type="ORF">UR34_C0012G0011</name>
</gene>
<dbReference type="PANTHER" id="PTHR34388">
    <property type="entry name" value="DNA POLYMERASE III SUBUNIT DELTA"/>
    <property type="match status" value="1"/>
</dbReference>
<dbReference type="InterPro" id="IPR027417">
    <property type="entry name" value="P-loop_NTPase"/>
</dbReference>
<dbReference type="Pfam" id="PF21694">
    <property type="entry name" value="DNA_pol3_delta_C"/>
    <property type="match status" value="1"/>
</dbReference>